<dbReference type="AlphaFoldDB" id="Q07QD3"/>
<proteinExistence type="predicted"/>
<accession>Q07QD3</accession>
<sequence length="89" mass="10016">MVDDDFDIYVIQVEINTVDLLQPQVIYGLRDILDEDPEFAITVAVVPPAGIKWPRMGLTLERGLIIDGLKRDFLPAPHCNLHYAGSRPD</sequence>
<name>Q07QD3_RHOP5</name>
<evidence type="ECO:0000313" key="1">
    <source>
        <dbReference type="EMBL" id="ABJ05851.1"/>
    </source>
</evidence>
<reference evidence="1" key="1">
    <citation type="submission" date="2006-09" db="EMBL/GenBank/DDBJ databases">
        <title>Complete sequence of Rhodopseudomonas palustris BisA53.</title>
        <authorList>
            <consortium name="US DOE Joint Genome Institute"/>
            <person name="Copeland A."/>
            <person name="Lucas S."/>
            <person name="Lapidus A."/>
            <person name="Barry K."/>
            <person name="Detter J.C."/>
            <person name="Glavina del Rio T."/>
            <person name="Hammon N."/>
            <person name="Israni S."/>
            <person name="Dalin E."/>
            <person name="Tice H."/>
            <person name="Pitluck S."/>
            <person name="Chain P."/>
            <person name="Malfatti S."/>
            <person name="Shin M."/>
            <person name="Vergez L."/>
            <person name="Schmutz J."/>
            <person name="Larimer F."/>
            <person name="Land M."/>
            <person name="Hauser L."/>
            <person name="Pelletier D.A."/>
            <person name="Kyrpides N."/>
            <person name="Kim E."/>
            <person name="Harwood C.S."/>
            <person name="Oda Y."/>
            <person name="Richardson P."/>
        </authorList>
    </citation>
    <scope>NUCLEOTIDE SEQUENCE [LARGE SCALE GENOMIC DNA]</scope>
    <source>
        <strain evidence="1">BisA53</strain>
    </source>
</reference>
<dbReference type="HOGENOM" id="CLU_2452642_0_0_5"/>
<dbReference type="OrthoDB" id="8265283at2"/>
<protein>
    <submittedName>
        <fullName evidence="1">Uncharacterized protein</fullName>
    </submittedName>
</protein>
<dbReference type="STRING" id="316055.RPE_1907"/>
<dbReference type="EMBL" id="CP000463">
    <property type="protein sequence ID" value="ABJ05851.1"/>
    <property type="molecule type" value="Genomic_DNA"/>
</dbReference>
<organism evidence="1">
    <name type="scientific">Rhodopseudomonas palustris (strain BisA53)</name>
    <dbReference type="NCBI Taxonomy" id="316055"/>
    <lineage>
        <taxon>Bacteria</taxon>
        <taxon>Pseudomonadati</taxon>
        <taxon>Pseudomonadota</taxon>
        <taxon>Alphaproteobacteria</taxon>
        <taxon>Hyphomicrobiales</taxon>
        <taxon>Nitrobacteraceae</taxon>
        <taxon>Rhodopseudomonas</taxon>
    </lineage>
</organism>
<dbReference type="KEGG" id="rpe:RPE_1907"/>
<gene>
    <name evidence="1" type="ordered locus">RPE_1907</name>
</gene>